<sequence length="303" mass="34385">MRIHDPTARYEAAQGQPEALNMGPSLSQGFPQHIPESLLQQNMNNNCQDQTSALLMFLIGDSMQNEPNIAPFFDKKQPQENLESKQSPEKKKRSQVRNACEVVNCQKSNKKCDEARPCSRCIKHNLFDSCINSKRKKRQKGIKRGPYKRRNKITQDKAETMQPMHTMIPMFEAQPTPPEIDNYLPEFTNHPLYDFNPLSRFYMQTLPMPPLDTPVTYSNMPLYEDGTAASPTVLIDPFTRYPVKNIENTQGIMPTLLDNGPLNCTMDHLLENQPETSYRPLSVSHETDLGALASLCAAVLGEE</sequence>
<gene>
    <name evidence="9" type="ORF">PNEJI1_000194</name>
</gene>
<feature type="compositionally biased region" description="Basic and acidic residues" evidence="7">
    <location>
        <begin position="73"/>
        <end position="89"/>
    </location>
</feature>
<dbReference type="CDD" id="cd00067">
    <property type="entry name" value="GAL4"/>
    <property type="match status" value="1"/>
</dbReference>
<dbReference type="PANTHER" id="PTHR47659:SF7">
    <property type="entry name" value="FUNGAL TRANSCRIPTIONAL REGULATORY PROTEIN, N-TERMINAL DOMAIN-CONTAINING PROTEIN"/>
    <property type="match status" value="1"/>
</dbReference>
<dbReference type="PANTHER" id="PTHR47659">
    <property type="entry name" value="ZN(II)2CYS6 TRANSCRIPTION FACTOR (EUROFUNG)-RELATED"/>
    <property type="match status" value="1"/>
</dbReference>
<dbReference type="InterPro" id="IPR050335">
    <property type="entry name" value="ERT1_acuK_gluconeogen_tf"/>
</dbReference>
<keyword evidence="6" id="KW-0539">Nucleus</keyword>
<dbReference type="AlphaFoldDB" id="L0PD13"/>
<organism evidence="10">
    <name type="scientific">Pneumocystis jirovecii</name>
    <name type="common">Human pneumocystis pneumonia agent</name>
    <dbReference type="NCBI Taxonomy" id="42068"/>
    <lineage>
        <taxon>Eukaryota</taxon>
        <taxon>Fungi</taxon>
        <taxon>Dikarya</taxon>
        <taxon>Ascomycota</taxon>
        <taxon>Taphrinomycotina</taxon>
        <taxon>Pneumocystomycetes</taxon>
        <taxon>Pneumocystaceae</taxon>
        <taxon>Pneumocystis</taxon>
    </lineage>
</organism>
<proteinExistence type="predicted"/>
<keyword evidence="5" id="KW-0804">Transcription</keyword>
<dbReference type="SMART" id="SM00066">
    <property type="entry name" value="GAL4"/>
    <property type="match status" value="1"/>
</dbReference>
<dbReference type="GO" id="GO:0000981">
    <property type="term" value="F:DNA-binding transcription factor activity, RNA polymerase II-specific"/>
    <property type="evidence" value="ECO:0007669"/>
    <property type="project" value="InterPro"/>
</dbReference>
<evidence type="ECO:0000256" key="5">
    <source>
        <dbReference type="ARBA" id="ARBA00023163"/>
    </source>
</evidence>
<evidence type="ECO:0000256" key="6">
    <source>
        <dbReference type="ARBA" id="ARBA00023242"/>
    </source>
</evidence>
<evidence type="ECO:0000313" key="9">
    <source>
        <dbReference type="EMBL" id="CCJ30253.1"/>
    </source>
</evidence>
<keyword evidence="3" id="KW-0805">Transcription regulation</keyword>
<dbReference type="InParanoid" id="L0PD13"/>
<feature type="domain" description="Zn(2)-C6 fungal-type" evidence="8">
    <location>
        <begin position="94"/>
        <end position="141"/>
    </location>
</feature>
<evidence type="ECO:0000256" key="7">
    <source>
        <dbReference type="SAM" id="MobiDB-lite"/>
    </source>
</evidence>
<evidence type="ECO:0000259" key="8">
    <source>
        <dbReference type="SMART" id="SM00066"/>
    </source>
</evidence>
<dbReference type="Proteomes" id="UP000010422">
    <property type="component" value="Unassembled WGS sequence"/>
</dbReference>
<comment type="caution">
    <text evidence="9">The sequence shown here is derived from an EMBL/GenBank/DDBJ whole genome shotgun (WGS) entry which is preliminary data.</text>
</comment>
<dbReference type="Pfam" id="PF00172">
    <property type="entry name" value="Zn_clus"/>
    <property type="match status" value="1"/>
</dbReference>
<evidence type="ECO:0000256" key="2">
    <source>
        <dbReference type="ARBA" id="ARBA00022833"/>
    </source>
</evidence>
<name>L0PD13_PNEJI</name>
<dbReference type="GO" id="GO:0008270">
    <property type="term" value="F:zinc ion binding"/>
    <property type="evidence" value="ECO:0007669"/>
    <property type="project" value="InterPro"/>
</dbReference>
<keyword evidence="1" id="KW-0479">Metal-binding</keyword>
<feature type="region of interest" description="Disordered" evidence="7">
    <location>
        <begin position="1"/>
        <end position="32"/>
    </location>
</feature>
<protein>
    <recommendedName>
        <fullName evidence="8">Zn(2)-C6 fungal-type domain-containing protein</fullName>
    </recommendedName>
</protein>
<dbReference type="InterPro" id="IPR001138">
    <property type="entry name" value="Zn2Cys6_DnaBD"/>
</dbReference>
<dbReference type="EMBL" id="CAKM01000242">
    <property type="protein sequence ID" value="CCJ30253.1"/>
    <property type="molecule type" value="Genomic_DNA"/>
</dbReference>
<keyword evidence="2" id="KW-0862">Zinc</keyword>
<reference evidence="9 10" key="1">
    <citation type="journal article" date="2012" name="MBio">
        <title>De novo assembly of the Pneumocystis jirovecii genome from a single bronchoalveolar lavage fluid specimen from a patient.</title>
        <authorList>
            <person name="Cisse O.H."/>
            <person name="Pagni M."/>
            <person name="Hauser P.M."/>
        </authorList>
    </citation>
    <scope>NUCLEOTIDE SEQUENCE [LARGE SCALE GENOMIC DNA]</scope>
    <source>
        <strain evidence="9 10">SE8</strain>
    </source>
</reference>
<dbReference type="STRING" id="1209962.L0PD13"/>
<evidence type="ECO:0000256" key="1">
    <source>
        <dbReference type="ARBA" id="ARBA00022723"/>
    </source>
</evidence>
<accession>L0PD13</accession>
<evidence type="ECO:0000256" key="3">
    <source>
        <dbReference type="ARBA" id="ARBA00023015"/>
    </source>
</evidence>
<evidence type="ECO:0000256" key="4">
    <source>
        <dbReference type="ARBA" id="ARBA00023125"/>
    </source>
</evidence>
<keyword evidence="4" id="KW-0238">DNA-binding</keyword>
<dbReference type="VEuPathDB" id="FungiDB:PNEJI1_000194"/>
<feature type="region of interest" description="Disordered" evidence="7">
    <location>
        <begin position="68"/>
        <end position="96"/>
    </location>
</feature>
<dbReference type="GO" id="GO:0003677">
    <property type="term" value="F:DNA binding"/>
    <property type="evidence" value="ECO:0007669"/>
    <property type="project" value="UniProtKB-KW"/>
</dbReference>
<evidence type="ECO:0000313" key="10">
    <source>
        <dbReference type="Proteomes" id="UP000010422"/>
    </source>
</evidence>